<dbReference type="InterPro" id="IPR001296">
    <property type="entry name" value="Glyco_trans_1"/>
</dbReference>
<proteinExistence type="predicted"/>
<accession>A0A412G610</accession>
<feature type="domain" description="Glycosyl transferase family 1" evidence="1">
    <location>
        <begin position="196"/>
        <end position="355"/>
    </location>
</feature>
<organism evidence="3 4">
    <name type="scientific">Holdemania filiformis</name>
    <dbReference type="NCBI Taxonomy" id="61171"/>
    <lineage>
        <taxon>Bacteria</taxon>
        <taxon>Bacillati</taxon>
        <taxon>Bacillota</taxon>
        <taxon>Erysipelotrichia</taxon>
        <taxon>Erysipelotrichales</taxon>
        <taxon>Erysipelotrichaceae</taxon>
        <taxon>Holdemania</taxon>
    </lineage>
</organism>
<evidence type="ECO:0000313" key="3">
    <source>
        <dbReference type="EMBL" id="RGR76394.1"/>
    </source>
</evidence>
<protein>
    <submittedName>
        <fullName evidence="3">Glycosyltransferase family 1 protein</fullName>
    </submittedName>
</protein>
<dbReference type="Proteomes" id="UP000284178">
    <property type="component" value="Unassembled WGS sequence"/>
</dbReference>
<evidence type="ECO:0000259" key="2">
    <source>
        <dbReference type="Pfam" id="PF13439"/>
    </source>
</evidence>
<dbReference type="RefSeq" id="WP_117893613.1">
    <property type="nucleotide sequence ID" value="NZ_CABJCV010000002.1"/>
</dbReference>
<dbReference type="PANTHER" id="PTHR12526">
    <property type="entry name" value="GLYCOSYLTRANSFERASE"/>
    <property type="match status" value="1"/>
</dbReference>
<evidence type="ECO:0000313" key="4">
    <source>
        <dbReference type="Proteomes" id="UP000284178"/>
    </source>
</evidence>
<gene>
    <name evidence="3" type="ORF">DWY25_03290</name>
</gene>
<dbReference type="Pfam" id="PF13439">
    <property type="entry name" value="Glyco_transf_4"/>
    <property type="match status" value="1"/>
</dbReference>
<comment type="caution">
    <text evidence="3">The sequence shown here is derived from an EMBL/GenBank/DDBJ whole genome shotgun (WGS) entry which is preliminary data.</text>
</comment>
<dbReference type="InterPro" id="IPR028098">
    <property type="entry name" value="Glyco_trans_4-like_N"/>
</dbReference>
<dbReference type="Pfam" id="PF00534">
    <property type="entry name" value="Glycos_transf_1"/>
    <property type="match status" value="1"/>
</dbReference>
<evidence type="ECO:0000259" key="1">
    <source>
        <dbReference type="Pfam" id="PF00534"/>
    </source>
</evidence>
<dbReference type="PANTHER" id="PTHR12526:SF627">
    <property type="entry name" value="D-RHAMNOSYLTRANSFERASE WBPZ"/>
    <property type="match status" value="1"/>
</dbReference>
<reference evidence="3 4" key="1">
    <citation type="submission" date="2018-08" db="EMBL/GenBank/DDBJ databases">
        <title>A genome reference for cultivated species of the human gut microbiota.</title>
        <authorList>
            <person name="Zou Y."/>
            <person name="Xue W."/>
            <person name="Luo G."/>
        </authorList>
    </citation>
    <scope>NUCLEOTIDE SEQUENCE [LARGE SCALE GENOMIC DNA]</scope>
    <source>
        <strain evidence="3 4">AF24-29</strain>
    </source>
</reference>
<dbReference type="AlphaFoldDB" id="A0A412G610"/>
<keyword evidence="4" id="KW-1185">Reference proteome</keyword>
<dbReference type="SUPFAM" id="SSF53756">
    <property type="entry name" value="UDP-Glycosyltransferase/glycogen phosphorylase"/>
    <property type="match status" value="1"/>
</dbReference>
<dbReference type="Gene3D" id="3.40.50.2000">
    <property type="entry name" value="Glycogen Phosphorylase B"/>
    <property type="match status" value="2"/>
</dbReference>
<dbReference type="GO" id="GO:0016757">
    <property type="term" value="F:glycosyltransferase activity"/>
    <property type="evidence" value="ECO:0007669"/>
    <property type="project" value="InterPro"/>
</dbReference>
<dbReference type="EMBL" id="QRUP01000002">
    <property type="protein sequence ID" value="RGR76394.1"/>
    <property type="molecule type" value="Genomic_DNA"/>
</dbReference>
<feature type="domain" description="Glycosyltransferase subfamily 4-like N-terminal" evidence="2">
    <location>
        <begin position="15"/>
        <end position="187"/>
    </location>
</feature>
<dbReference type="CDD" id="cd03801">
    <property type="entry name" value="GT4_PimA-like"/>
    <property type="match status" value="1"/>
</dbReference>
<keyword evidence="3" id="KW-0808">Transferase</keyword>
<dbReference type="GeneID" id="83014433"/>
<name>A0A412G610_9FIRM</name>
<sequence>MKVCFFAQDSSISTGASRSMVNLMCEIRKHGVDPIAIVRFRGTLEEELQKNNIRYYICDTVSLTDGVGENVSLSRKAAQHLKIIYNYATTFILSLKLRKENIDVVHINKVVGIGGAVLAKWLKVPYVWHIREFLMEDYHRKFSLEKYAYKLINQSQKVIAISKGVQDTWEKRIQRDIVCIYNGIELADADWRPHCIDPTEIRILFAGTIMEGKRQMDAVKAVHILTERGYNVHLLLIGECLSQEYQDEIRKYIAGNCLEAKVEFQVFAPDLRSIRNGYSIGVLCSEKEGFGRVTVETMEAGLLFIGSDSGGTSELVEDGFTGFLYPVGDVEVLADRIEFAVKHPKEVEEIQKRAYVYVRENFTIKRTAEKVAAVYGSIMDKNAGKNC</sequence>